<keyword evidence="1" id="KW-0472">Membrane</keyword>
<feature type="transmembrane region" description="Helical" evidence="1">
    <location>
        <begin position="258"/>
        <end position="285"/>
    </location>
</feature>
<keyword evidence="1" id="KW-1133">Transmembrane helix</keyword>
<evidence type="ECO:0000256" key="1">
    <source>
        <dbReference type="SAM" id="Phobius"/>
    </source>
</evidence>
<feature type="transmembrane region" description="Helical" evidence="1">
    <location>
        <begin position="181"/>
        <end position="202"/>
    </location>
</feature>
<proteinExistence type="predicted"/>
<keyword evidence="1" id="KW-0812">Transmembrane</keyword>
<evidence type="ECO:0000313" key="2">
    <source>
        <dbReference type="EMBL" id="KAJ4497692.1"/>
    </source>
</evidence>
<dbReference type="EMBL" id="JANVFT010000019">
    <property type="protein sequence ID" value="KAJ4497692.1"/>
    <property type="molecule type" value="Genomic_DNA"/>
</dbReference>
<evidence type="ECO:0000313" key="3">
    <source>
        <dbReference type="Proteomes" id="UP001150217"/>
    </source>
</evidence>
<dbReference type="Proteomes" id="UP001150217">
    <property type="component" value="Unassembled WGS sequence"/>
</dbReference>
<feature type="transmembrane region" description="Helical" evidence="1">
    <location>
        <begin position="16"/>
        <end position="44"/>
    </location>
</feature>
<accession>A0ABQ8VMS4</accession>
<gene>
    <name evidence="2" type="ORF">C8R41DRAFT_182641</name>
</gene>
<protein>
    <recommendedName>
        <fullName evidence="4">Family A G protein-coupled receptor-like protein</fullName>
    </recommendedName>
</protein>
<evidence type="ECO:0008006" key="4">
    <source>
        <dbReference type="Google" id="ProtNLM"/>
    </source>
</evidence>
<feature type="transmembrane region" description="Helical" evidence="1">
    <location>
        <begin position="147"/>
        <end position="169"/>
    </location>
</feature>
<keyword evidence="3" id="KW-1185">Reference proteome</keyword>
<reference evidence="2" key="1">
    <citation type="submission" date="2022-08" db="EMBL/GenBank/DDBJ databases">
        <title>A Global Phylogenomic Analysis of the Shiitake Genus Lentinula.</title>
        <authorList>
            <consortium name="DOE Joint Genome Institute"/>
            <person name="Sierra-Patev S."/>
            <person name="Min B."/>
            <person name="Naranjo-Ortiz M."/>
            <person name="Looney B."/>
            <person name="Konkel Z."/>
            <person name="Slot J.C."/>
            <person name="Sakamoto Y."/>
            <person name="Steenwyk J.L."/>
            <person name="Rokas A."/>
            <person name="Carro J."/>
            <person name="Camarero S."/>
            <person name="Ferreira P."/>
            <person name="Molpeceres G."/>
            <person name="Ruiz-Duenas F.J."/>
            <person name="Serrano A."/>
            <person name="Henrissat B."/>
            <person name="Drula E."/>
            <person name="Hughes K.W."/>
            <person name="Mata J.L."/>
            <person name="Ishikawa N.K."/>
            <person name="Vargas-Isla R."/>
            <person name="Ushijima S."/>
            <person name="Smith C.A."/>
            <person name="Ahrendt S."/>
            <person name="Andreopoulos W."/>
            <person name="He G."/>
            <person name="Labutti K."/>
            <person name="Lipzen A."/>
            <person name="Ng V."/>
            <person name="Riley R."/>
            <person name="Sandor L."/>
            <person name="Barry K."/>
            <person name="Martinez A.T."/>
            <person name="Xiao Y."/>
            <person name="Gibbons J.G."/>
            <person name="Terashima K."/>
            <person name="Grigoriev I.V."/>
            <person name="Hibbett D.S."/>
        </authorList>
    </citation>
    <scope>NUCLEOTIDE SEQUENCE</scope>
    <source>
        <strain evidence="2">RHP3577 ss4</strain>
    </source>
</reference>
<sequence length="334" mass="37161">MTPEESALLSDFGAQLLYAIAALICTCTFYGIYLLATSIAFYLLFRKGTRGVARKILLACLVLLLLTYTWAFVVKCAANLVNIQGALVENQSGGDLTTQIDNATIAILPYQYMIAWPVTLNLIISDCIVTWRAWVIWTGSKPIRGCLLIFASASFVVNIVDCIFDDIALKSFWATSAWDTAAAFLSFGLNLVATLLIALRVWQYHQVMRSWVNHPRTCAENVLLVLVESGAVYCVLQFVYSMLILFSERSPGGVTPLFIATSMVIEWFLAASALYPVSVIIIVNLEWSPLDYTLRNTYASNEESGNHRARISSLKFAQETQLERSQKSDNIMAK</sequence>
<feature type="transmembrane region" description="Helical" evidence="1">
    <location>
        <begin position="56"/>
        <end position="73"/>
    </location>
</feature>
<name>A0ABQ8VMS4_9AGAR</name>
<feature type="transmembrane region" description="Helical" evidence="1">
    <location>
        <begin position="114"/>
        <end position="135"/>
    </location>
</feature>
<comment type="caution">
    <text evidence="2">The sequence shown here is derived from an EMBL/GenBank/DDBJ whole genome shotgun (WGS) entry which is preliminary data.</text>
</comment>
<feature type="transmembrane region" description="Helical" evidence="1">
    <location>
        <begin position="222"/>
        <end position="246"/>
    </location>
</feature>
<organism evidence="2 3">
    <name type="scientific">Lentinula lateritia</name>
    <dbReference type="NCBI Taxonomy" id="40482"/>
    <lineage>
        <taxon>Eukaryota</taxon>
        <taxon>Fungi</taxon>
        <taxon>Dikarya</taxon>
        <taxon>Basidiomycota</taxon>
        <taxon>Agaricomycotina</taxon>
        <taxon>Agaricomycetes</taxon>
        <taxon>Agaricomycetidae</taxon>
        <taxon>Agaricales</taxon>
        <taxon>Marasmiineae</taxon>
        <taxon>Omphalotaceae</taxon>
        <taxon>Lentinula</taxon>
    </lineage>
</organism>